<dbReference type="Proteomes" id="UP000190961">
    <property type="component" value="Unassembled WGS sequence"/>
</dbReference>
<evidence type="ECO:0000259" key="6">
    <source>
        <dbReference type="Pfam" id="PF08281"/>
    </source>
</evidence>
<dbReference type="SUPFAM" id="SSF88946">
    <property type="entry name" value="Sigma2 domain of RNA polymerase sigma factors"/>
    <property type="match status" value="1"/>
</dbReference>
<reference evidence="7 8" key="1">
    <citation type="submission" date="2017-02" db="EMBL/GenBank/DDBJ databases">
        <authorList>
            <person name="Peterson S.W."/>
        </authorList>
    </citation>
    <scope>NUCLEOTIDE SEQUENCE [LARGE SCALE GENOMIC DNA]</scope>
    <source>
        <strain evidence="7 8">DSM 25262</strain>
    </source>
</reference>
<dbReference type="InterPro" id="IPR013324">
    <property type="entry name" value="RNA_pol_sigma_r3/r4-like"/>
</dbReference>
<keyword evidence="4" id="KW-0804">Transcription</keyword>
<dbReference type="PANTHER" id="PTHR43133:SF46">
    <property type="entry name" value="RNA POLYMERASE SIGMA-70 FACTOR ECF SUBFAMILY"/>
    <property type="match status" value="1"/>
</dbReference>
<evidence type="ECO:0000256" key="1">
    <source>
        <dbReference type="ARBA" id="ARBA00010641"/>
    </source>
</evidence>
<dbReference type="InterPro" id="IPR036388">
    <property type="entry name" value="WH-like_DNA-bd_sf"/>
</dbReference>
<dbReference type="InterPro" id="IPR013325">
    <property type="entry name" value="RNA_pol_sigma_r2"/>
</dbReference>
<evidence type="ECO:0000256" key="2">
    <source>
        <dbReference type="ARBA" id="ARBA00023015"/>
    </source>
</evidence>
<dbReference type="GO" id="GO:0006352">
    <property type="term" value="P:DNA-templated transcription initiation"/>
    <property type="evidence" value="ECO:0007669"/>
    <property type="project" value="InterPro"/>
</dbReference>
<keyword evidence="2" id="KW-0805">Transcription regulation</keyword>
<dbReference type="AlphaFoldDB" id="A0A1T5K0I2"/>
<dbReference type="RefSeq" id="WP_245840496.1">
    <property type="nucleotide sequence ID" value="NZ_FUZU01000001.1"/>
</dbReference>
<comment type="similarity">
    <text evidence="1">Belongs to the sigma-70 factor family. ECF subfamily.</text>
</comment>
<dbReference type="Pfam" id="PF08281">
    <property type="entry name" value="Sigma70_r4_2"/>
    <property type="match status" value="1"/>
</dbReference>
<name>A0A1T5K0I2_9BACT</name>
<dbReference type="SUPFAM" id="SSF88659">
    <property type="entry name" value="Sigma3 and sigma4 domains of RNA polymerase sigma factors"/>
    <property type="match status" value="1"/>
</dbReference>
<dbReference type="Gene3D" id="1.10.10.10">
    <property type="entry name" value="Winged helix-like DNA-binding domain superfamily/Winged helix DNA-binding domain"/>
    <property type="match status" value="1"/>
</dbReference>
<keyword evidence="3" id="KW-0731">Sigma factor</keyword>
<protein>
    <submittedName>
        <fullName evidence="7">RNA polymerase sigma-70 factor, ECF subfamily</fullName>
    </submittedName>
</protein>
<proteinExistence type="inferred from homology"/>
<dbReference type="Pfam" id="PF04542">
    <property type="entry name" value="Sigma70_r2"/>
    <property type="match status" value="1"/>
</dbReference>
<evidence type="ECO:0000313" key="7">
    <source>
        <dbReference type="EMBL" id="SKC57277.1"/>
    </source>
</evidence>
<dbReference type="CDD" id="cd06171">
    <property type="entry name" value="Sigma70_r4"/>
    <property type="match status" value="1"/>
</dbReference>
<keyword evidence="8" id="KW-1185">Reference proteome</keyword>
<accession>A0A1T5K0I2</accession>
<dbReference type="EMBL" id="FUZU01000001">
    <property type="protein sequence ID" value="SKC57277.1"/>
    <property type="molecule type" value="Genomic_DNA"/>
</dbReference>
<dbReference type="PANTHER" id="PTHR43133">
    <property type="entry name" value="RNA POLYMERASE ECF-TYPE SIGMA FACTO"/>
    <property type="match status" value="1"/>
</dbReference>
<dbReference type="InterPro" id="IPR014284">
    <property type="entry name" value="RNA_pol_sigma-70_dom"/>
</dbReference>
<evidence type="ECO:0000313" key="8">
    <source>
        <dbReference type="Proteomes" id="UP000190961"/>
    </source>
</evidence>
<feature type="domain" description="RNA polymerase sigma-70 region 2" evidence="5">
    <location>
        <begin position="32"/>
        <end position="99"/>
    </location>
</feature>
<feature type="domain" description="RNA polymerase sigma factor 70 region 4 type 2" evidence="6">
    <location>
        <begin position="128"/>
        <end position="179"/>
    </location>
</feature>
<evidence type="ECO:0000256" key="4">
    <source>
        <dbReference type="ARBA" id="ARBA00023163"/>
    </source>
</evidence>
<dbReference type="InterPro" id="IPR039425">
    <property type="entry name" value="RNA_pol_sigma-70-like"/>
</dbReference>
<sequence length="195" mass="22985">MEDSKNTLEDPKQIKALLHDCQKGNREAQKKLYELFYGYAMSVCLRYTKTKEEAKEIMNDGFMKFFTHMHQHDERASVKSWLRRIMINTAIDHYRKHNKHYNHKDIDDTVVQNIPDSTQGTEPISYDDLIQMVQKLPDSYRTVFSLYVIDGYSHEEIAKQLGIVVGTSKSNLFKAREHLKNQLKKINVNSYAQYF</sequence>
<dbReference type="GO" id="GO:0003677">
    <property type="term" value="F:DNA binding"/>
    <property type="evidence" value="ECO:0007669"/>
    <property type="project" value="InterPro"/>
</dbReference>
<dbReference type="GO" id="GO:0016987">
    <property type="term" value="F:sigma factor activity"/>
    <property type="evidence" value="ECO:0007669"/>
    <property type="project" value="UniProtKB-KW"/>
</dbReference>
<gene>
    <name evidence="7" type="ORF">SAMN05660236_1685</name>
</gene>
<dbReference type="Gene3D" id="1.10.1740.10">
    <property type="match status" value="1"/>
</dbReference>
<dbReference type="InterPro" id="IPR007627">
    <property type="entry name" value="RNA_pol_sigma70_r2"/>
</dbReference>
<evidence type="ECO:0000256" key="3">
    <source>
        <dbReference type="ARBA" id="ARBA00023082"/>
    </source>
</evidence>
<evidence type="ECO:0000259" key="5">
    <source>
        <dbReference type="Pfam" id="PF04542"/>
    </source>
</evidence>
<dbReference type="STRING" id="688867.SAMN05660236_1685"/>
<dbReference type="InterPro" id="IPR013249">
    <property type="entry name" value="RNA_pol_sigma70_r4_t2"/>
</dbReference>
<organism evidence="7 8">
    <name type="scientific">Ohtaekwangia koreensis</name>
    <dbReference type="NCBI Taxonomy" id="688867"/>
    <lineage>
        <taxon>Bacteria</taxon>
        <taxon>Pseudomonadati</taxon>
        <taxon>Bacteroidota</taxon>
        <taxon>Cytophagia</taxon>
        <taxon>Cytophagales</taxon>
        <taxon>Fulvivirgaceae</taxon>
        <taxon>Ohtaekwangia</taxon>
    </lineage>
</organism>
<dbReference type="NCBIfam" id="TIGR02937">
    <property type="entry name" value="sigma70-ECF"/>
    <property type="match status" value="1"/>
</dbReference>